<dbReference type="AlphaFoldDB" id="A0AAD5B733"/>
<comment type="caution">
    <text evidence="2">The sequence shown here is derived from an EMBL/GenBank/DDBJ whole genome shotgun (WGS) entry which is preliminary data.</text>
</comment>
<dbReference type="PANTHER" id="PTHR31025">
    <property type="entry name" value="SI:CH211-196P9.1-RELATED"/>
    <property type="match status" value="1"/>
</dbReference>
<keyword evidence="1" id="KW-0812">Transmembrane</keyword>
<reference evidence="2" key="1">
    <citation type="submission" date="2018-07" db="EMBL/GenBank/DDBJ databases">
        <title>Comparative genomics of catfishes provides insights into carnivory and benthic adaptation.</title>
        <authorList>
            <person name="Zhang Y."/>
            <person name="Wang D."/>
            <person name="Peng Z."/>
            <person name="Zheng S."/>
            <person name="Shao F."/>
            <person name="Tao W."/>
        </authorList>
    </citation>
    <scope>NUCLEOTIDE SEQUENCE</scope>
    <source>
        <strain evidence="2">Chongqing</strain>
    </source>
</reference>
<evidence type="ECO:0000313" key="3">
    <source>
        <dbReference type="Proteomes" id="UP001205998"/>
    </source>
</evidence>
<feature type="non-terminal residue" evidence="2">
    <location>
        <position position="94"/>
    </location>
</feature>
<accession>A0AAD5B733</accession>
<gene>
    <name evidence="2" type="ORF">C0J50_8242</name>
</gene>
<organism evidence="2 3">
    <name type="scientific">Silurus asotus</name>
    <name type="common">Amur catfish</name>
    <name type="synonym">Parasilurus asotus</name>
    <dbReference type="NCBI Taxonomy" id="30991"/>
    <lineage>
        <taxon>Eukaryota</taxon>
        <taxon>Metazoa</taxon>
        <taxon>Chordata</taxon>
        <taxon>Craniata</taxon>
        <taxon>Vertebrata</taxon>
        <taxon>Euteleostomi</taxon>
        <taxon>Actinopterygii</taxon>
        <taxon>Neopterygii</taxon>
        <taxon>Teleostei</taxon>
        <taxon>Ostariophysi</taxon>
        <taxon>Siluriformes</taxon>
        <taxon>Siluridae</taxon>
        <taxon>Silurus</taxon>
    </lineage>
</organism>
<proteinExistence type="predicted"/>
<dbReference type="Proteomes" id="UP001205998">
    <property type="component" value="Unassembled WGS sequence"/>
</dbReference>
<sequence length="94" mass="10557">AEHEIASTVTGIYTIWRGDSTGPDDVGVGMEASEVWSNLNCVILAFVMLFGLIYTLDFSFPDNLKCTFESLQKIIMNVDGRKFNTKIQHLKIKL</sequence>
<keyword evidence="1" id="KW-0472">Membrane</keyword>
<dbReference type="EMBL" id="MU545764">
    <property type="protein sequence ID" value="KAI5628627.1"/>
    <property type="molecule type" value="Genomic_DNA"/>
</dbReference>
<name>A0AAD5B733_SILAS</name>
<feature type="non-terminal residue" evidence="2">
    <location>
        <position position="1"/>
    </location>
</feature>
<keyword evidence="3" id="KW-1185">Reference proteome</keyword>
<keyword evidence="1" id="KW-1133">Transmembrane helix</keyword>
<protein>
    <submittedName>
        <fullName evidence="2">Uncharacterized protein</fullName>
    </submittedName>
</protein>
<evidence type="ECO:0000313" key="2">
    <source>
        <dbReference type="EMBL" id="KAI5628627.1"/>
    </source>
</evidence>
<feature type="transmembrane region" description="Helical" evidence="1">
    <location>
        <begin position="35"/>
        <end position="56"/>
    </location>
</feature>
<dbReference type="PANTHER" id="PTHR31025:SF27">
    <property type="entry name" value="SI:CH211-193K19.2-RELATED"/>
    <property type="match status" value="1"/>
</dbReference>
<evidence type="ECO:0000256" key="1">
    <source>
        <dbReference type="SAM" id="Phobius"/>
    </source>
</evidence>